<accession>A0A1M7ZDK4</accession>
<dbReference type="Gene3D" id="3.40.630.30">
    <property type="match status" value="1"/>
</dbReference>
<gene>
    <name evidence="1" type="ORF">SAMN04488108_2397</name>
</gene>
<proteinExistence type="predicted"/>
<organism evidence="1 2">
    <name type="scientific">Algoriphagus zhangzhouensis</name>
    <dbReference type="NCBI Taxonomy" id="1073327"/>
    <lineage>
        <taxon>Bacteria</taxon>
        <taxon>Pseudomonadati</taxon>
        <taxon>Bacteroidota</taxon>
        <taxon>Cytophagia</taxon>
        <taxon>Cytophagales</taxon>
        <taxon>Cyclobacteriaceae</taxon>
        <taxon>Algoriphagus</taxon>
    </lineage>
</organism>
<reference evidence="2" key="1">
    <citation type="submission" date="2016-12" db="EMBL/GenBank/DDBJ databases">
        <authorList>
            <person name="Varghese N."/>
            <person name="Submissions S."/>
        </authorList>
    </citation>
    <scope>NUCLEOTIDE SEQUENCE [LARGE SCALE GENOMIC DNA]</scope>
    <source>
        <strain evidence="2">DSM 25035</strain>
    </source>
</reference>
<dbReference type="STRING" id="1073327.SAMN04488108_2397"/>
<dbReference type="OrthoDB" id="823140at2"/>
<evidence type="ECO:0008006" key="3">
    <source>
        <dbReference type="Google" id="ProtNLM"/>
    </source>
</evidence>
<name>A0A1M7ZDK4_9BACT</name>
<protein>
    <recommendedName>
        <fullName evidence="3">Acetyltransferase (GNAT) domain-containing protein</fullName>
    </recommendedName>
</protein>
<evidence type="ECO:0000313" key="1">
    <source>
        <dbReference type="EMBL" id="SHO62912.1"/>
    </source>
</evidence>
<dbReference type="EMBL" id="FRXN01000003">
    <property type="protein sequence ID" value="SHO62912.1"/>
    <property type="molecule type" value="Genomic_DNA"/>
</dbReference>
<dbReference type="RefSeq" id="WP_083586441.1">
    <property type="nucleotide sequence ID" value="NZ_FRXN01000003.1"/>
</dbReference>
<sequence>MKVFKKEITENFWVELIPASPDRKEYLLYNETLSGYGDYWDINFYKREKLKGIISFAVKDGKANSLPKAPFGGFWMEELVHSEEVDFFIQSMEQKLKSIGVYELSLTLAPKPYQESQDLFSYLLFKSGYQFSGALAHQFFVGKKKLKKAVQQDQPKFSKKILQNKVQITCHPVQNFSFLEEIRQWNRSRGYEVSLDEGRIINQVSEFPECYHLISVWQNEQVVAHTLGVNLTPKSLYYFQSAIDPKVSIKNLGEMLLMRLFQLAVDLKVDFVDLGSSDLENEANHSLMFFKSKFSNDVSNKLTWKKAF</sequence>
<dbReference type="AlphaFoldDB" id="A0A1M7ZDK4"/>
<dbReference type="InterPro" id="IPR016181">
    <property type="entry name" value="Acyl_CoA_acyltransferase"/>
</dbReference>
<dbReference type="SUPFAM" id="SSF55729">
    <property type="entry name" value="Acyl-CoA N-acyltransferases (Nat)"/>
    <property type="match status" value="1"/>
</dbReference>
<keyword evidence="2" id="KW-1185">Reference proteome</keyword>
<dbReference type="Proteomes" id="UP000184609">
    <property type="component" value="Unassembled WGS sequence"/>
</dbReference>
<evidence type="ECO:0000313" key="2">
    <source>
        <dbReference type="Proteomes" id="UP000184609"/>
    </source>
</evidence>